<dbReference type="GO" id="GO:0006412">
    <property type="term" value="P:translation"/>
    <property type="evidence" value="ECO:0007669"/>
    <property type="project" value="UniProtKB-UniRule"/>
</dbReference>
<name>A0A930B8C6_9FIRM</name>
<dbReference type="RefSeq" id="WP_227138196.1">
    <property type="nucleotide sequence ID" value="NZ_CAJPSS010000019.1"/>
</dbReference>
<evidence type="ECO:0000256" key="2">
    <source>
        <dbReference type="ARBA" id="ARBA00022730"/>
    </source>
</evidence>
<dbReference type="Gene3D" id="3.30.1140.32">
    <property type="entry name" value="Ribosomal protein S3, C-terminal domain"/>
    <property type="match status" value="1"/>
</dbReference>
<evidence type="ECO:0000256" key="6">
    <source>
        <dbReference type="ARBA" id="ARBA00024998"/>
    </source>
</evidence>
<protein>
    <recommendedName>
        <fullName evidence="7 8">Small ribosomal subunit protein uS3</fullName>
    </recommendedName>
</protein>
<keyword evidence="3 8" id="KW-0694">RNA-binding</keyword>
<dbReference type="PROSITE" id="PS00548">
    <property type="entry name" value="RIBOSOMAL_S3"/>
    <property type="match status" value="1"/>
</dbReference>
<dbReference type="GO" id="GO:0003735">
    <property type="term" value="F:structural constituent of ribosome"/>
    <property type="evidence" value="ECO:0007669"/>
    <property type="project" value="InterPro"/>
</dbReference>
<dbReference type="InterPro" id="IPR015946">
    <property type="entry name" value="KH_dom-like_a/b"/>
</dbReference>
<dbReference type="GO" id="GO:0019843">
    <property type="term" value="F:rRNA binding"/>
    <property type="evidence" value="ECO:0007669"/>
    <property type="project" value="UniProtKB-UniRule"/>
</dbReference>
<evidence type="ECO:0000313" key="11">
    <source>
        <dbReference type="Proteomes" id="UP000757890"/>
    </source>
</evidence>
<comment type="similarity">
    <text evidence="1 8 9">Belongs to the universal ribosomal protein uS3 family.</text>
</comment>
<dbReference type="SUPFAM" id="SSF54821">
    <property type="entry name" value="Ribosomal protein S3 C-terminal domain"/>
    <property type="match status" value="1"/>
</dbReference>
<evidence type="ECO:0000256" key="3">
    <source>
        <dbReference type="ARBA" id="ARBA00022884"/>
    </source>
</evidence>
<dbReference type="GO" id="GO:0022627">
    <property type="term" value="C:cytosolic small ribosomal subunit"/>
    <property type="evidence" value="ECO:0007669"/>
    <property type="project" value="TreeGrafter"/>
</dbReference>
<dbReference type="PANTHER" id="PTHR11760">
    <property type="entry name" value="30S/40S RIBOSOMAL PROTEIN S3"/>
    <property type="match status" value="1"/>
</dbReference>
<dbReference type="FunFam" id="3.30.300.20:FF:000001">
    <property type="entry name" value="30S ribosomal protein S3"/>
    <property type="match status" value="1"/>
</dbReference>
<dbReference type="InterPro" id="IPR018280">
    <property type="entry name" value="Ribosomal_uS3_CS"/>
</dbReference>
<comment type="caution">
    <text evidence="10">The sequence shown here is derived from an EMBL/GenBank/DDBJ whole genome shotgun (WGS) entry which is preliminary data.</text>
</comment>
<reference evidence="10" key="1">
    <citation type="submission" date="2020-04" db="EMBL/GenBank/DDBJ databases">
        <title>Deep metagenomics examines the oral microbiome during advanced dental caries in children, revealing novel taxa and co-occurrences with host molecules.</title>
        <authorList>
            <person name="Baker J.L."/>
            <person name="Morton J.T."/>
            <person name="Dinis M."/>
            <person name="Alvarez R."/>
            <person name="Tran N.C."/>
            <person name="Knight R."/>
            <person name="Edlund A."/>
        </authorList>
    </citation>
    <scope>NUCLEOTIDE SEQUENCE</scope>
    <source>
        <strain evidence="10">JCVI_32_bin.14</strain>
    </source>
</reference>
<dbReference type="NCBIfam" id="TIGR01009">
    <property type="entry name" value="rpsC_bact"/>
    <property type="match status" value="1"/>
</dbReference>
<dbReference type="Proteomes" id="UP000757890">
    <property type="component" value="Unassembled WGS sequence"/>
</dbReference>
<dbReference type="InterPro" id="IPR005704">
    <property type="entry name" value="Ribosomal_uS3_bac-typ"/>
</dbReference>
<keyword evidence="5 8" id="KW-0687">Ribonucleoprotein</keyword>
<dbReference type="HAMAP" id="MF_01309_B">
    <property type="entry name" value="Ribosomal_uS3_B"/>
    <property type="match status" value="1"/>
</dbReference>
<dbReference type="InterPro" id="IPR004044">
    <property type="entry name" value="KH_dom_type_2"/>
</dbReference>
<sequence length="257" mass="28584">MGQKVNPHGMRVGVINDWDSKWFAEKDYAALLVEDAKIRQFLKKHLFVAGISKIGIKRVGTRIKIAIYTAKPGMVIGRGGTGIEDIKKALATVTDKEVDIDILEIKSKDMSAILVGEDIASQLERRIGFRRAVKQAVGRTMRMGAKGIKVTVSGRLGGAEIARSESYREGSIPLQTLRANIDYAVATAHTTYGAIGIKVWIYKGELAPGQTVDENENIRTSKDRGNRHENGNRRGGRRGDRRERRPRNEERTERSDS</sequence>
<dbReference type="InterPro" id="IPR057258">
    <property type="entry name" value="Ribosomal_uS3"/>
</dbReference>
<accession>A0A930B8C6</accession>
<dbReference type="Pfam" id="PF07650">
    <property type="entry name" value="KH_2"/>
    <property type="match status" value="1"/>
</dbReference>
<dbReference type="InterPro" id="IPR009019">
    <property type="entry name" value="KH_sf_prok-type"/>
</dbReference>
<evidence type="ECO:0000256" key="4">
    <source>
        <dbReference type="ARBA" id="ARBA00022980"/>
    </source>
</evidence>
<organism evidence="10 11">
    <name type="scientific">Dialister invisus</name>
    <dbReference type="NCBI Taxonomy" id="218538"/>
    <lineage>
        <taxon>Bacteria</taxon>
        <taxon>Bacillati</taxon>
        <taxon>Bacillota</taxon>
        <taxon>Negativicutes</taxon>
        <taxon>Veillonellales</taxon>
        <taxon>Veillonellaceae</taxon>
        <taxon>Dialister</taxon>
    </lineage>
</organism>
<dbReference type="AlphaFoldDB" id="A0A930B8C6"/>
<dbReference type="InterPro" id="IPR004087">
    <property type="entry name" value="KH_dom"/>
</dbReference>
<dbReference type="Pfam" id="PF00189">
    <property type="entry name" value="Ribosomal_S3_C"/>
    <property type="match status" value="1"/>
</dbReference>
<dbReference type="CDD" id="cd02412">
    <property type="entry name" value="KH-II_30S_S3"/>
    <property type="match status" value="1"/>
</dbReference>
<dbReference type="EMBL" id="JABZMK010000019">
    <property type="protein sequence ID" value="MBF1129336.1"/>
    <property type="molecule type" value="Genomic_DNA"/>
</dbReference>
<dbReference type="SUPFAM" id="SSF54814">
    <property type="entry name" value="Prokaryotic type KH domain (KH-domain type II)"/>
    <property type="match status" value="1"/>
</dbReference>
<dbReference type="GO" id="GO:0003729">
    <property type="term" value="F:mRNA binding"/>
    <property type="evidence" value="ECO:0007669"/>
    <property type="project" value="UniProtKB-UniRule"/>
</dbReference>
<evidence type="ECO:0000256" key="5">
    <source>
        <dbReference type="ARBA" id="ARBA00023274"/>
    </source>
</evidence>
<evidence type="ECO:0000256" key="7">
    <source>
        <dbReference type="ARBA" id="ARBA00035257"/>
    </source>
</evidence>
<dbReference type="InterPro" id="IPR036419">
    <property type="entry name" value="Ribosomal_S3_C_sf"/>
</dbReference>
<dbReference type="SMART" id="SM00322">
    <property type="entry name" value="KH"/>
    <property type="match status" value="1"/>
</dbReference>
<evidence type="ECO:0000256" key="9">
    <source>
        <dbReference type="RuleBase" id="RU003624"/>
    </source>
</evidence>
<dbReference type="PROSITE" id="PS50823">
    <property type="entry name" value="KH_TYPE_2"/>
    <property type="match status" value="1"/>
</dbReference>
<evidence type="ECO:0000313" key="10">
    <source>
        <dbReference type="EMBL" id="MBF1129336.1"/>
    </source>
</evidence>
<evidence type="ECO:0000256" key="1">
    <source>
        <dbReference type="ARBA" id="ARBA00010761"/>
    </source>
</evidence>
<proteinExistence type="inferred from homology"/>
<dbReference type="InterPro" id="IPR001351">
    <property type="entry name" value="Ribosomal_uS3_C"/>
</dbReference>
<dbReference type="PANTHER" id="PTHR11760:SF19">
    <property type="entry name" value="SMALL RIBOSOMAL SUBUNIT PROTEIN US3C"/>
    <property type="match status" value="1"/>
</dbReference>
<evidence type="ECO:0000256" key="8">
    <source>
        <dbReference type="HAMAP-Rule" id="MF_01309"/>
    </source>
</evidence>
<comment type="subunit">
    <text evidence="8">Part of the 30S ribosomal subunit. Forms a tight complex with proteins S10 and S14.</text>
</comment>
<dbReference type="Gene3D" id="3.30.300.20">
    <property type="match status" value="1"/>
</dbReference>
<gene>
    <name evidence="8 10" type="primary">rpsC</name>
    <name evidence="10" type="ORF">HXL70_04740</name>
</gene>
<keyword evidence="2 8" id="KW-0699">rRNA-binding</keyword>
<comment type="function">
    <text evidence="6 8">Binds the lower part of the 30S subunit head. Binds mRNA in the 70S ribosome, positioning it for translation.</text>
</comment>
<keyword evidence="4 8" id="KW-0689">Ribosomal protein</keyword>